<gene>
    <name evidence="1" type="primary">WBGene00098354</name>
</gene>
<sequence length="303" mass="35019">MAEHNGGEKGHEELENERKKLEEEKAVKIAEFLEALKGKAVFFVIEGPASTIVVNRTSVPVARQYIAEDSVIIHPGKKHKFETVDVHVHFAPYLSDDNPYDGVDYWKTMGLNEDTNDEFPMPNLIYYKDNSGVVSGPLKEEEATALYKGNFFRPEHVFRIVDANNAETFTSIDRNDMKLQLNESAAKVKKYEHAKERLIAQFKSILEGTNAFSVERCEFIGFGGHIYWRCRFHNKSYSSVYCMHFVTFIKDLFMYNEVWILFYGFLGHKYLYIAPHISDDPLDGSEHVRIFPIDYARSAIEYK</sequence>
<evidence type="ECO:0000313" key="2">
    <source>
        <dbReference type="Proteomes" id="UP000005239"/>
    </source>
</evidence>
<reference evidence="1" key="2">
    <citation type="submission" date="2022-06" db="UniProtKB">
        <authorList>
            <consortium name="EnsemblMetazoa"/>
        </authorList>
    </citation>
    <scope>IDENTIFICATION</scope>
    <source>
        <strain evidence="1">PS312</strain>
    </source>
</reference>
<keyword evidence="2" id="KW-1185">Reference proteome</keyword>
<protein>
    <submittedName>
        <fullName evidence="1">Uncharacterized protein</fullName>
    </submittedName>
</protein>
<name>A0A2A6B694_PRIPA</name>
<proteinExistence type="predicted"/>
<accession>A0A8R1U8P2</accession>
<reference evidence="2" key="1">
    <citation type="journal article" date="2008" name="Nat. Genet.">
        <title>The Pristionchus pacificus genome provides a unique perspective on nematode lifestyle and parasitism.</title>
        <authorList>
            <person name="Dieterich C."/>
            <person name="Clifton S.W."/>
            <person name="Schuster L.N."/>
            <person name="Chinwalla A."/>
            <person name="Delehaunty K."/>
            <person name="Dinkelacker I."/>
            <person name="Fulton L."/>
            <person name="Fulton R."/>
            <person name="Godfrey J."/>
            <person name="Minx P."/>
            <person name="Mitreva M."/>
            <person name="Roeseler W."/>
            <person name="Tian H."/>
            <person name="Witte H."/>
            <person name="Yang S.P."/>
            <person name="Wilson R.K."/>
            <person name="Sommer R.J."/>
        </authorList>
    </citation>
    <scope>NUCLEOTIDE SEQUENCE [LARGE SCALE GENOMIC DNA]</scope>
    <source>
        <strain evidence="2">PS312</strain>
    </source>
</reference>
<dbReference type="Proteomes" id="UP000005239">
    <property type="component" value="Unassembled WGS sequence"/>
</dbReference>
<accession>A0A2A6B694</accession>
<dbReference type="EnsemblMetazoa" id="PPA08800.1">
    <property type="protein sequence ID" value="PPA08800.1"/>
    <property type="gene ID" value="WBGene00098354"/>
</dbReference>
<organism evidence="1 2">
    <name type="scientific">Pristionchus pacificus</name>
    <name type="common">Parasitic nematode worm</name>
    <dbReference type="NCBI Taxonomy" id="54126"/>
    <lineage>
        <taxon>Eukaryota</taxon>
        <taxon>Metazoa</taxon>
        <taxon>Ecdysozoa</taxon>
        <taxon>Nematoda</taxon>
        <taxon>Chromadorea</taxon>
        <taxon>Rhabditida</taxon>
        <taxon>Rhabditina</taxon>
        <taxon>Diplogasteromorpha</taxon>
        <taxon>Diplogasteroidea</taxon>
        <taxon>Neodiplogasteridae</taxon>
        <taxon>Pristionchus</taxon>
    </lineage>
</organism>
<evidence type="ECO:0000313" key="1">
    <source>
        <dbReference type="EnsemblMetazoa" id="PPA08800.1"/>
    </source>
</evidence>
<dbReference type="AlphaFoldDB" id="A0A2A6B694"/>